<evidence type="ECO:0000313" key="2">
    <source>
        <dbReference type="Proteomes" id="UP001151760"/>
    </source>
</evidence>
<dbReference type="EMBL" id="BQNB010020855">
    <property type="protein sequence ID" value="GJU00355.1"/>
    <property type="molecule type" value="Genomic_DNA"/>
</dbReference>
<keyword evidence="2" id="KW-1185">Reference proteome</keyword>
<organism evidence="1 2">
    <name type="scientific">Tanacetum coccineum</name>
    <dbReference type="NCBI Taxonomy" id="301880"/>
    <lineage>
        <taxon>Eukaryota</taxon>
        <taxon>Viridiplantae</taxon>
        <taxon>Streptophyta</taxon>
        <taxon>Embryophyta</taxon>
        <taxon>Tracheophyta</taxon>
        <taxon>Spermatophyta</taxon>
        <taxon>Magnoliopsida</taxon>
        <taxon>eudicotyledons</taxon>
        <taxon>Gunneridae</taxon>
        <taxon>Pentapetalae</taxon>
        <taxon>asterids</taxon>
        <taxon>campanulids</taxon>
        <taxon>Asterales</taxon>
        <taxon>Asteraceae</taxon>
        <taxon>Asteroideae</taxon>
        <taxon>Anthemideae</taxon>
        <taxon>Anthemidinae</taxon>
        <taxon>Tanacetum</taxon>
    </lineage>
</organism>
<name>A0ABQ5IL18_9ASTR</name>
<sequence>MLEDVTNYLHMLLKVVNEDMEVSKGDVKFVDTSKKEESVKRKKEAVKRNEEPLKHSMEFIRRYEVPIQINGIEEHKLANDVEEMK</sequence>
<reference evidence="1" key="1">
    <citation type="journal article" date="2022" name="Int. J. Mol. Sci.">
        <title>Draft Genome of Tanacetum Coccineum: Genomic Comparison of Closely Related Tanacetum-Family Plants.</title>
        <authorList>
            <person name="Yamashiro T."/>
            <person name="Shiraishi A."/>
            <person name="Nakayama K."/>
            <person name="Satake H."/>
        </authorList>
    </citation>
    <scope>NUCLEOTIDE SEQUENCE</scope>
</reference>
<dbReference type="Proteomes" id="UP001151760">
    <property type="component" value="Unassembled WGS sequence"/>
</dbReference>
<accession>A0ABQ5IL18</accession>
<proteinExistence type="predicted"/>
<reference evidence="1" key="2">
    <citation type="submission" date="2022-01" db="EMBL/GenBank/DDBJ databases">
        <authorList>
            <person name="Yamashiro T."/>
            <person name="Shiraishi A."/>
            <person name="Satake H."/>
            <person name="Nakayama K."/>
        </authorList>
    </citation>
    <scope>NUCLEOTIDE SEQUENCE</scope>
</reference>
<protein>
    <submittedName>
        <fullName evidence="1">Uncharacterized protein</fullName>
    </submittedName>
</protein>
<evidence type="ECO:0000313" key="1">
    <source>
        <dbReference type="EMBL" id="GJU00355.1"/>
    </source>
</evidence>
<comment type="caution">
    <text evidence="1">The sequence shown here is derived from an EMBL/GenBank/DDBJ whole genome shotgun (WGS) entry which is preliminary data.</text>
</comment>
<gene>
    <name evidence="1" type="ORF">Tco_1110693</name>
</gene>